<dbReference type="SMART" id="SM00131">
    <property type="entry name" value="KU"/>
    <property type="match status" value="1"/>
</dbReference>
<dbReference type="EMBL" id="GADI01008211">
    <property type="protein sequence ID" value="JAA65597.1"/>
    <property type="molecule type" value="mRNA"/>
</dbReference>
<dbReference type="PROSITE" id="PS50279">
    <property type="entry name" value="BPTI_KUNITZ_2"/>
    <property type="match status" value="1"/>
</dbReference>
<accession>A0A0K8R3B7</accession>
<dbReference type="AlphaFoldDB" id="A0A0K8R3B7"/>
<keyword evidence="2" id="KW-0964">Secreted</keyword>
<dbReference type="Pfam" id="PF00014">
    <property type="entry name" value="Kunitz_BPTI"/>
    <property type="match status" value="1"/>
</dbReference>
<evidence type="ECO:0000256" key="3">
    <source>
        <dbReference type="ARBA" id="ARBA00022690"/>
    </source>
</evidence>
<dbReference type="PRINTS" id="PR00759">
    <property type="entry name" value="BASICPTASE"/>
</dbReference>
<keyword evidence="7" id="KW-1203">Blood coagulation cascade inhibiting toxin</keyword>
<evidence type="ECO:0000256" key="8">
    <source>
        <dbReference type="SAM" id="SignalP"/>
    </source>
</evidence>
<dbReference type="InterPro" id="IPR002223">
    <property type="entry name" value="Kunitz_BPTI"/>
</dbReference>
<dbReference type="InterPro" id="IPR036880">
    <property type="entry name" value="Kunitz_BPTI_sf"/>
</dbReference>
<reference evidence="10" key="1">
    <citation type="submission" date="2012-12" db="EMBL/GenBank/DDBJ databases">
        <title>Identification and characterization of a phenylalanine ammonia-lyase gene family in Isatis indigotica Fort.</title>
        <authorList>
            <person name="Liu Q."/>
            <person name="Chen J."/>
            <person name="Zhou X."/>
            <person name="Di P."/>
            <person name="Xiao Y."/>
            <person name="Xuan H."/>
            <person name="Zhang L."/>
            <person name="Chen W."/>
        </authorList>
    </citation>
    <scope>NUCLEOTIDE SEQUENCE</scope>
    <source>
        <tissue evidence="10">Salivary gland</tissue>
    </source>
</reference>
<evidence type="ECO:0000256" key="7">
    <source>
        <dbReference type="ARBA" id="ARBA00034146"/>
    </source>
</evidence>
<dbReference type="InterPro" id="IPR050098">
    <property type="entry name" value="TFPI/VKTCI-like"/>
</dbReference>
<dbReference type="GO" id="GO:0005615">
    <property type="term" value="C:extracellular space"/>
    <property type="evidence" value="ECO:0007669"/>
    <property type="project" value="TreeGrafter"/>
</dbReference>
<keyword evidence="6" id="KW-1199">Hemostasis impairing toxin</keyword>
<sequence>MRVVLCFLHIGVFWMVIGLGEIIVYENEPWTSCLDPDGVECEVGGNHAEYNRETGKCEVQEGTDCEGGENYFQDIETCNMFCKDAPKPPCSLELDTGRGRAYLEMWFFNTSSAKCEKFIYGGGGGNANRFRHEKRCNKTCNGFKLYRRVPQD</sequence>
<evidence type="ECO:0000259" key="9">
    <source>
        <dbReference type="PROSITE" id="PS50279"/>
    </source>
</evidence>
<protein>
    <submittedName>
        <fullName evidence="10">Putative salivary kunitz domain protein</fullName>
    </submittedName>
</protein>
<evidence type="ECO:0000313" key="10">
    <source>
        <dbReference type="EMBL" id="JAA65597.1"/>
    </source>
</evidence>
<feature type="domain" description="BPTI/Kunitz inhibitor" evidence="9">
    <location>
        <begin position="90"/>
        <end position="140"/>
    </location>
</feature>
<dbReference type="SUPFAM" id="SSF57362">
    <property type="entry name" value="BPTI-like"/>
    <property type="match status" value="2"/>
</dbReference>
<dbReference type="Gene3D" id="4.10.410.10">
    <property type="entry name" value="Pancreatic trypsin inhibitor Kunitz domain"/>
    <property type="match status" value="1"/>
</dbReference>
<dbReference type="GO" id="GO:0004867">
    <property type="term" value="F:serine-type endopeptidase inhibitor activity"/>
    <property type="evidence" value="ECO:0007669"/>
    <property type="project" value="UniProtKB-KW"/>
</dbReference>
<dbReference type="PANTHER" id="PTHR10083">
    <property type="entry name" value="KUNITZ-TYPE PROTEASE INHIBITOR-RELATED"/>
    <property type="match status" value="1"/>
</dbReference>
<comment type="subcellular location">
    <subcellularLocation>
        <location evidence="1">Secreted</location>
    </subcellularLocation>
</comment>
<evidence type="ECO:0000256" key="1">
    <source>
        <dbReference type="ARBA" id="ARBA00004613"/>
    </source>
</evidence>
<proteinExistence type="evidence at transcript level"/>
<evidence type="ECO:0000256" key="5">
    <source>
        <dbReference type="ARBA" id="ARBA00023157"/>
    </source>
</evidence>
<feature type="chain" id="PRO_5005515930" evidence="8">
    <location>
        <begin position="21"/>
        <end position="152"/>
    </location>
</feature>
<evidence type="ECO:0000256" key="2">
    <source>
        <dbReference type="ARBA" id="ARBA00022525"/>
    </source>
</evidence>
<keyword evidence="6" id="KW-0800">Toxin</keyword>
<keyword evidence="4" id="KW-0722">Serine protease inhibitor</keyword>
<name>A0A0K8R3B7_IXORI</name>
<evidence type="ECO:0000256" key="6">
    <source>
        <dbReference type="ARBA" id="ARBA00023240"/>
    </source>
</evidence>
<keyword evidence="8" id="KW-0732">Signal</keyword>
<evidence type="ECO:0000256" key="4">
    <source>
        <dbReference type="ARBA" id="ARBA00022900"/>
    </source>
</evidence>
<feature type="signal peptide" evidence="8">
    <location>
        <begin position="1"/>
        <end position="20"/>
    </location>
</feature>
<dbReference type="PANTHER" id="PTHR10083:SF376">
    <property type="entry name" value="SERINE PEPTIDASE INHIBITOR, KUNITZ TYPE, 3"/>
    <property type="match status" value="1"/>
</dbReference>
<keyword evidence="5" id="KW-1015">Disulfide bond</keyword>
<organism evidence="10">
    <name type="scientific">Ixodes ricinus</name>
    <name type="common">Common tick</name>
    <name type="synonym">Acarus ricinus</name>
    <dbReference type="NCBI Taxonomy" id="34613"/>
    <lineage>
        <taxon>Eukaryota</taxon>
        <taxon>Metazoa</taxon>
        <taxon>Ecdysozoa</taxon>
        <taxon>Arthropoda</taxon>
        <taxon>Chelicerata</taxon>
        <taxon>Arachnida</taxon>
        <taxon>Acari</taxon>
        <taxon>Parasitiformes</taxon>
        <taxon>Ixodida</taxon>
        <taxon>Ixodoidea</taxon>
        <taxon>Ixodidae</taxon>
        <taxon>Ixodinae</taxon>
        <taxon>Ixodes</taxon>
    </lineage>
</organism>
<keyword evidence="3" id="KW-0646">Protease inhibitor</keyword>